<sequence length="450" mass="50005">MMELQALPYRALISCLVLVLLYNVGNIIYDLFFHPIKRYPGPRIAAASRIPLTYNLLRGRAPQWIRSLHEKYGNVVRVAPDELSYRDLQGWKDIYGSTQAAKYGMKRSDDFFAYFFDKQSTEASIVSASEENHHRMRKIFSRAFSKPALAAQEPLIISHVDLLIQKLKKAEAANQVVNMVDMHSFVVFDIFADLMFGESLHLLEDADSPNASWVKSVPGYIAASIVLGALAKFAVFRLAMAVFIPSVAAKHYKKFLQSTSEKVDVRLSLKEERSDIMHYLSSPDEKLNLSRPEIDSAALVLMIAGSDTTPSILIGLTYLLLSHGDVLRKLVEEIRSSFDSDASINLESISKLPYLGACIDEGFRVYPSAPIGFPREVPAGGAPISGGWVPEGTTVYVTPLAAYSSTANFHNPESFIPERWLPESGAFSADEVRDVVQPFSMGPRDCLGRT</sequence>
<dbReference type="EMBL" id="KZ613975">
    <property type="protein sequence ID" value="PMD29339.1"/>
    <property type="molecule type" value="Genomic_DNA"/>
</dbReference>
<dbReference type="InterPro" id="IPR001128">
    <property type="entry name" value="Cyt_P450"/>
</dbReference>
<dbReference type="SUPFAM" id="SSF48264">
    <property type="entry name" value="Cytochrome P450"/>
    <property type="match status" value="1"/>
</dbReference>
<dbReference type="PANTHER" id="PTHR24305:SF210">
    <property type="entry name" value="CYTOCHROME P450 MONOOXYGENASE ASQL-RELATED"/>
    <property type="match status" value="1"/>
</dbReference>
<keyword evidence="7" id="KW-0503">Monooxygenase</keyword>
<dbReference type="CDD" id="cd11058">
    <property type="entry name" value="CYP60B-like"/>
    <property type="match status" value="1"/>
</dbReference>
<reference evidence="9 10" key="1">
    <citation type="submission" date="2016-04" db="EMBL/GenBank/DDBJ databases">
        <title>A degradative enzymes factory behind the ericoid mycorrhizal symbiosis.</title>
        <authorList>
            <consortium name="DOE Joint Genome Institute"/>
            <person name="Martino E."/>
            <person name="Morin E."/>
            <person name="Grelet G."/>
            <person name="Kuo A."/>
            <person name="Kohler A."/>
            <person name="Daghino S."/>
            <person name="Barry K."/>
            <person name="Choi C."/>
            <person name="Cichocki N."/>
            <person name="Clum A."/>
            <person name="Copeland A."/>
            <person name="Hainaut M."/>
            <person name="Haridas S."/>
            <person name="Labutti K."/>
            <person name="Lindquist E."/>
            <person name="Lipzen A."/>
            <person name="Khouja H.-R."/>
            <person name="Murat C."/>
            <person name="Ohm R."/>
            <person name="Olson A."/>
            <person name="Spatafora J."/>
            <person name="Veneault-Fourrey C."/>
            <person name="Henrissat B."/>
            <person name="Grigoriev I."/>
            <person name="Martin F."/>
            <person name="Perotto S."/>
        </authorList>
    </citation>
    <scope>NUCLEOTIDE SEQUENCE [LARGE SCALE GENOMIC DNA]</scope>
    <source>
        <strain evidence="9 10">F</strain>
    </source>
</reference>
<dbReference type="PRINTS" id="PR00463">
    <property type="entry name" value="EP450I"/>
</dbReference>
<evidence type="ECO:0000256" key="6">
    <source>
        <dbReference type="PIRSR" id="PIRSR602401-1"/>
    </source>
</evidence>
<dbReference type="PANTHER" id="PTHR24305">
    <property type="entry name" value="CYTOCHROME P450"/>
    <property type="match status" value="1"/>
</dbReference>
<evidence type="ECO:0000313" key="9">
    <source>
        <dbReference type="EMBL" id="PMD29339.1"/>
    </source>
</evidence>
<dbReference type="Proteomes" id="UP000235786">
    <property type="component" value="Unassembled WGS sequence"/>
</dbReference>
<accession>A0A2J6QSV0</accession>
<feature type="binding site" description="axial binding residue" evidence="6">
    <location>
        <position position="446"/>
    </location>
    <ligand>
        <name>heme</name>
        <dbReference type="ChEBI" id="CHEBI:30413"/>
    </ligand>
    <ligandPart>
        <name>Fe</name>
        <dbReference type="ChEBI" id="CHEBI:18248"/>
    </ligandPart>
</feature>
<dbReference type="InterPro" id="IPR017972">
    <property type="entry name" value="Cyt_P450_CS"/>
</dbReference>
<evidence type="ECO:0000256" key="7">
    <source>
        <dbReference type="RuleBase" id="RU000461"/>
    </source>
</evidence>
<dbReference type="AlphaFoldDB" id="A0A2J6QSV0"/>
<evidence type="ECO:0000256" key="4">
    <source>
        <dbReference type="ARBA" id="ARBA00022723"/>
    </source>
</evidence>
<dbReference type="Pfam" id="PF00067">
    <property type="entry name" value="p450"/>
    <property type="match status" value="1"/>
</dbReference>
<dbReference type="GO" id="GO:0004497">
    <property type="term" value="F:monooxygenase activity"/>
    <property type="evidence" value="ECO:0007669"/>
    <property type="project" value="UniProtKB-KW"/>
</dbReference>
<dbReference type="STRING" id="1149755.A0A2J6QSV0"/>
<evidence type="ECO:0000256" key="8">
    <source>
        <dbReference type="SAM" id="Phobius"/>
    </source>
</evidence>
<comment type="similarity">
    <text evidence="2 7">Belongs to the cytochrome P450 family.</text>
</comment>
<proteinExistence type="inferred from homology"/>
<keyword evidence="8" id="KW-0472">Membrane</keyword>
<name>A0A2J6QSV0_HYAVF</name>
<keyword evidence="8" id="KW-0812">Transmembrane</keyword>
<comment type="cofactor">
    <cofactor evidence="1 6">
        <name>heme</name>
        <dbReference type="ChEBI" id="CHEBI:30413"/>
    </cofactor>
</comment>
<dbReference type="Gene3D" id="1.10.630.10">
    <property type="entry name" value="Cytochrome P450"/>
    <property type="match status" value="1"/>
</dbReference>
<keyword evidence="10" id="KW-1185">Reference proteome</keyword>
<evidence type="ECO:0000313" key="10">
    <source>
        <dbReference type="Proteomes" id="UP000235786"/>
    </source>
</evidence>
<dbReference type="InterPro" id="IPR002401">
    <property type="entry name" value="Cyt_P450_E_grp-I"/>
</dbReference>
<keyword evidence="5 6" id="KW-0408">Iron</keyword>
<dbReference type="GO" id="GO:0016705">
    <property type="term" value="F:oxidoreductase activity, acting on paired donors, with incorporation or reduction of molecular oxygen"/>
    <property type="evidence" value="ECO:0007669"/>
    <property type="project" value="InterPro"/>
</dbReference>
<dbReference type="OrthoDB" id="1470350at2759"/>
<dbReference type="InterPro" id="IPR036396">
    <property type="entry name" value="Cyt_P450_sf"/>
</dbReference>
<keyword evidence="7" id="KW-0560">Oxidoreductase</keyword>
<evidence type="ECO:0000256" key="2">
    <source>
        <dbReference type="ARBA" id="ARBA00010617"/>
    </source>
</evidence>
<gene>
    <name evidence="9" type="ORF">L207DRAFT_521023</name>
</gene>
<evidence type="ECO:0000256" key="3">
    <source>
        <dbReference type="ARBA" id="ARBA00022617"/>
    </source>
</evidence>
<keyword evidence="4 6" id="KW-0479">Metal-binding</keyword>
<dbReference type="PRINTS" id="PR00385">
    <property type="entry name" value="P450"/>
</dbReference>
<dbReference type="InterPro" id="IPR050121">
    <property type="entry name" value="Cytochrome_P450_monoxygenase"/>
</dbReference>
<dbReference type="GO" id="GO:0005506">
    <property type="term" value="F:iron ion binding"/>
    <property type="evidence" value="ECO:0007669"/>
    <property type="project" value="InterPro"/>
</dbReference>
<keyword evidence="8" id="KW-1133">Transmembrane helix</keyword>
<protein>
    <submittedName>
        <fullName evidence="9">Cytochrome P450</fullName>
    </submittedName>
</protein>
<dbReference type="PROSITE" id="PS00086">
    <property type="entry name" value="CYTOCHROME_P450"/>
    <property type="match status" value="1"/>
</dbReference>
<dbReference type="GO" id="GO:0020037">
    <property type="term" value="F:heme binding"/>
    <property type="evidence" value="ECO:0007669"/>
    <property type="project" value="InterPro"/>
</dbReference>
<evidence type="ECO:0000256" key="1">
    <source>
        <dbReference type="ARBA" id="ARBA00001971"/>
    </source>
</evidence>
<evidence type="ECO:0000256" key="5">
    <source>
        <dbReference type="ARBA" id="ARBA00023004"/>
    </source>
</evidence>
<keyword evidence="3 6" id="KW-0349">Heme</keyword>
<organism evidence="9 10">
    <name type="scientific">Hyaloscypha variabilis (strain UAMH 11265 / GT02V1 / F)</name>
    <name type="common">Meliniomyces variabilis</name>
    <dbReference type="NCBI Taxonomy" id="1149755"/>
    <lineage>
        <taxon>Eukaryota</taxon>
        <taxon>Fungi</taxon>
        <taxon>Dikarya</taxon>
        <taxon>Ascomycota</taxon>
        <taxon>Pezizomycotina</taxon>
        <taxon>Leotiomycetes</taxon>
        <taxon>Helotiales</taxon>
        <taxon>Hyaloscyphaceae</taxon>
        <taxon>Hyaloscypha</taxon>
        <taxon>Hyaloscypha variabilis</taxon>
    </lineage>
</organism>
<feature type="transmembrane region" description="Helical" evidence="8">
    <location>
        <begin position="6"/>
        <end position="29"/>
    </location>
</feature>